<evidence type="ECO:0000313" key="4">
    <source>
        <dbReference type="Proteomes" id="UP000324575"/>
    </source>
</evidence>
<dbReference type="Pfam" id="PF00754">
    <property type="entry name" value="F5_F8_type_C"/>
    <property type="match status" value="1"/>
</dbReference>
<dbReference type="EMBL" id="SNRX01000018">
    <property type="protein sequence ID" value="KAA6301493.1"/>
    <property type="molecule type" value="Genomic_DNA"/>
</dbReference>
<organism evidence="3 4">
    <name type="scientific">Candidatus Ordinivivax streblomastigis</name>
    <dbReference type="NCBI Taxonomy" id="2540710"/>
    <lineage>
        <taxon>Bacteria</taxon>
        <taxon>Pseudomonadati</taxon>
        <taxon>Bacteroidota</taxon>
        <taxon>Bacteroidia</taxon>
        <taxon>Bacteroidales</taxon>
        <taxon>Candidatus Ordinivivax</taxon>
    </lineage>
</organism>
<keyword evidence="1" id="KW-0732">Signal</keyword>
<dbReference type="CDD" id="cd14948">
    <property type="entry name" value="BACON"/>
    <property type="match status" value="1"/>
</dbReference>
<evidence type="ECO:0000259" key="2">
    <source>
        <dbReference type="PROSITE" id="PS50022"/>
    </source>
</evidence>
<comment type="caution">
    <text evidence="3">The sequence shown here is derived from an EMBL/GenBank/DDBJ whole genome shotgun (WGS) entry which is preliminary data.</text>
</comment>
<feature type="domain" description="F5/8 type C" evidence="2">
    <location>
        <begin position="206"/>
        <end position="357"/>
    </location>
</feature>
<dbReference type="AlphaFoldDB" id="A0A5M8NZB4"/>
<dbReference type="InterPro" id="IPR013783">
    <property type="entry name" value="Ig-like_fold"/>
</dbReference>
<proteinExistence type="predicted"/>
<accession>A0A5M8NZB4</accession>
<dbReference type="Pfam" id="PF13004">
    <property type="entry name" value="BACON"/>
    <property type="match status" value="1"/>
</dbReference>
<dbReference type="PROSITE" id="PS50022">
    <property type="entry name" value="FA58C_3"/>
    <property type="match status" value="1"/>
</dbReference>
<dbReference type="Gene3D" id="2.60.120.260">
    <property type="entry name" value="Galactose-binding domain-like"/>
    <property type="match status" value="2"/>
</dbReference>
<gene>
    <name evidence="3" type="ORF">EZS26_002367</name>
</gene>
<reference evidence="3 4" key="1">
    <citation type="submission" date="2019-03" db="EMBL/GenBank/DDBJ databases">
        <title>Single cell metagenomics reveals metabolic interactions within the superorganism composed of flagellate Streblomastix strix and complex community of Bacteroidetes bacteria on its surface.</title>
        <authorList>
            <person name="Treitli S.C."/>
            <person name="Kolisko M."/>
            <person name="Husnik F."/>
            <person name="Keeling P."/>
            <person name="Hampl V."/>
        </authorList>
    </citation>
    <scope>NUCLEOTIDE SEQUENCE [LARGE SCALE GENOMIC DNA]</scope>
    <source>
        <strain evidence="3">St1</strain>
    </source>
</reference>
<protein>
    <recommendedName>
        <fullName evidence="2">F5/8 type C domain-containing protein</fullName>
    </recommendedName>
</protein>
<feature type="signal peptide" evidence="1">
    <location>
        <begin position="1"/>
        <end position="22"/>
    </location>
</feature>
<dbReference type="SUPFAM" id="SSF49785">
    <property type="entry name" value="Galactose-binding domain-like"/>
    <property type="match status" value="2"/>
</dbReference>
<dbReference type="PROSITE" id="PS51257">
    <property type="entry name" value="PROKAR_LIPOPROTEIN"/>
    <property type="match status" value="1"/>
</dbReference>
<sequence length="506" mass="55712">MKNLFSKTAVVCLFSIALFACGEDENDPKEPKTPYLKIEETANEQLFSVDAGSRVLTVESNVDWEVSSEQTWCVSEKLAGETDNLKISVTQNPTGASREAVVTLTAQGVASIEIHVTQTDMVVEINVTETAVLVENGDLEFTLEVNSNVPVTFQLPTWIHEAENNVPETGLHTYAFYADGLPANIADQRSGNITVSGGGVTTTIPAIQIQEAVEPGNVLAKTAWIATSVNDVYQDYWGTAGTAIDDDHTSAWLTPEGEPIESPNRPFYMDIDFGGNMELRTITVDARWDIKELKLYTSSDAQNWKYIGKLDYQGGVESEVSTLFINPTQAKYLRLLISESTNEDGRGGIFEVDVTGNDLSGKNYQKFSKAGWTASSPYSHPTYDWSNIASIIDDDPFSCWQSIENPTNEETLYVEVDMKSVKNIAYIGIRERFDCRQLTIEGKTTANGTYTTLGTLTYGTGDLRLQTLVLDRKLPLPQAQFLKISITDSRASGGWGGIFEVDVWGN</sequence>
<evidence type="ECO:0000256" key="1">
    <source>
        <dbReference type="SAM" id="SignalP"/>
    </source>
</evidence>
<dbReference type="InterPro" id="IPR000421">
    <property type="entry name" value="FA58C"/>
</dbReference>
<dbReference type="Gene3D" id="2.60.40.10">
    <property type="entry name" value="Immunoglobulins"/>
    <property type="match status" value="1"/>
</dbReference>
<feature type="chain" id="PRO_5024354237" description="F5/8 type C domain-containing protein" evidence="1">
    <location>
        <begin position="23"/>
        <end position="506"/>
    </location>
</feature>
<name>A0A5M8NZB4_9BACT</name>
<dbReference type="InterPro" id="IPR024361">
    <property type="entry name" value="BACON"/>
</dbReference>
<dbReference type="InterPro" id="IPR008979">
    <property type="entry name" value="Galactose-bd-like_sf"/>
</dbReference>
<evidence type="ECO:0000313" key="3">
    <source>
        <dbReference type="EMBL" id="KAA6301493.1"/>
    </source>
</evidence>
<dbReference type="Proteomes" id="UP000324575">
    <property type="component" value="Unassembled WGS sequence"/>
</dbReference>